<proteinExistence type="predicted"/>
<evidence type="ECO:0000313" key="1">
    <source>
        <dbReference type="EMBL" id="KAG0444978.1"/>
    </source>
</evidence>
<name>A0AC60QZ70_IXOPE</name>
<dbReference type="Proteomes" id="UP000805193">
    <property type="component" value="Unassembled WGS sequence"/>
</dbReference>
<reference evidence="1 2" key="1">
    <citation type="journal article" date="2020" name="Cell">
        <title>Large-Scale Comparative Analyses of Tick Genomes Elucidate Their Genetic Diversity and Vector Capacities.</title>
        <authorList>
            <consortium name="Tick Genome and Microbiome Consortium (TIGMIC)"/>
            <person name="Jia N."/>
            <person name="Wang J."/>
            <person name="Shi W."/>
            <person name="Du L."/>
            <person name="Sun Y."/>
            <person name="Zhan W."/>
            <person name="Jiang J.F."/>
            <person name="Wang Q."/>
            <person name="Zhang B."/>
            <person name="Ji P."/>
            <person name="Bell-Sakyi L."/>
            <person name="Cui X.M."/>
            <person name="Yuan T.T."/>
            <person name="Jiang B.G."/>
            <person name="Yang W.F."/>
            <person name="Lam T.T."/>
            <person name="Chang Q.C."/>
            <person name="Ding S.J."/>
            <person name="Wang X.J."/>
            <person name="Zhu J.G."/>
            <person name="Ruan X.D."/>
            <person name="Zhao L."/>
            <person name="Wei J.T."/>
            <person name="Ye R.Z."/>
            <person name="Que T.C."/>
            <person name="Du C.H."/>
            <person name="Zhou Y.H."/>
            <person name="Cheng J.X."/>
            <person name="Dai P.F."/>
            <person name="Guo W.B."/>
            <person name="Han X.H."/>
            <person name="Huang E.J."/>
            <person name="Li L.F."/>
            <person name="Wei W."/>
            <person name="Gao Y.C."/>
            <person name="Liu J.Z."/>
            <person name="Shao H.Z."/>
            <person name="Wang X."/>
            <person name="Wang C.C."/>
            <person name="Yang T.C."/>
            <person name="Huo Q.B."/>
            <person name="Li W."/>
            <person name="Chen H.Y."/>
            <person name="Chen S.E."/>
            <person name="Zhou L.G."/>
            <person name="Ni X.B."/>
            <person name="Tian J.H."/>
            <person name="Sheng Y."/>
            <person name="Liu T."/>
            <person name="Pan Y.S."/>
            <person name="Xia L.Y."/>
            <person name="Li J."/>
            <person name="Zhao F."/>
            <person name="Cao W.C."/>
        </authorList>
    </citation>
    <scope>NUCLEOTIDE SEQUENCE [LARGE SCALE GENOMIC DNA]</scope>
    <source>
        <strain evidence="1">Iper-2018</strain>
    </source>
</reference>
<accession>A0AC60QZ70</accession>
<comment type="caution">
    <text evidence="1">The sequence shown here is derived from an EMBL/GenBank/DDBJ whole genome shotgun (WGS) entry which is preliminary data.</text>
</comment>
<feature type="non-terminal residue" evidence="1">
    <location>
        <position position="80"/>
    </location>
</feature>
<dbReference type="EMBL" id="JABSTQ010001111">
    <property type="protein sequence ID" value="KAG0444978.1"/>
    <property type="molecule type" value="Genomic_DNA"/>
</dbReference>
<keyword evidence="2" id="KW-1185">Reference proteome</keyword>
<protein>
    <submittedName>
        <fullName evidence="1">Uncharacterized protein</fullName>
    </submittedName>
</protein>
<organism evidence="1 2">
    <name type="scientific">Ixodes persulcatus</name>
    <name type="common">Taiga tick</name>
    <dbReference type="NCBI Taxonomy" id="34615"/>
    <lineage>
        <taxon>Eukaryota</taxon>
        <taxon>Metazoa</taxon>
        <taxon>Ecdysozoa</taxon>
        <taxon>Arthropoda</taxon>
        <taxon>Chelicerata</taxon>
        <taxon>Arachnida</taxon>
        <taxon>Acari</taxon>
        <taxon>Parasitiformes</taxon>
        <taxon>Ixodida</taxon>
        <taxon>Ixodoidea</taxon>
        <taxon>Ixodidae</taxon>
        <taxon>Ixodinae</taxon>
        <taxon>Ixodes</taxon>
    </lineage>
</organism>
<evidence type="ECO:0000313" key="2">
    <source>
        <dbReference type="Proteomes" id="UP000805193"/>
    </source>
</evidence>
<sequence length="80" mass="9286">MVKDERGTMDTKVTEERDVVLIRWNANNLVNVASTQVGVREIEIECPQAILEYNRYTGGVDKLDFIMSLYPIRARTKKWP</sequence>
<gene>
    <name evidence="1" type="ORF">HPB47_007802</name>
</gene>